<protein>
    <recommendedName>
        <fullName evidence="8">Protein kinase domain-containing protein</fullName>
    </recommendedName>
</protein>
<feature type="binding site" evidence="6">
    <location>
        <position position="559"/>
    </location>
    <ligand>
        <name>ATP</name>
        <dbReference type="ChEBI" id="CHEBI:30616"/>
    </ligand>
</feature>
<feature type="region of interest" description="Disordered" evidence="7">
    <location>
        <begin position="753"/>
        <end position="840"/>
    </location>
</feature>
<dbReference type="PANTHER" id="PTHR24058">
    <property type="entry name" value="DUAL SPECIFICITY PROTEIN KINASE"/>
    <property type="match status" value="1"/>
</dbReference>
<name>A0A836ILG8_9TRYP</name>
<feature type="compositionally biased region" description="Low complexity" evidence="7">
    <location>
        <begin position="223"/>
        <end position="236"/>
    </location>
</feature>
<dbReference type="InterPro" id="IPR017441">
    <property type="entry name" value="Protein_kinase_ATP_BS"/>
</dbReference>
<dbReference type="GeneID" id="94291493"/>
<feature type="region of interest" description="Disordered" evidence="7">
    <location>
        <begin position="1363"/>
        <end position="1382"/>
    </location>
</feature>
<reference evidence="9 10" key="1">
    <citation type="submission" date="2021-02" db="EMBL/GenBank/DDBJ databases">
        <title>Porcisia hertigi Genome sequencing and assembly.</title>
        <authorList>
            <person name="Almutairi H."/>
            <person name="Gatherer D."/>
        </authorList>
    </citation>
    <scope>NUCLEOTIDE SEQUENCE [LARGE SCALE GENOMIC DNA]</scope>
    <source>
        <strain evidence="9 10">C119</strain>
    </source>
</reference>
<organism evidence="9 10">
    <name type="scientific">Porcisia hertigi</name>
    <dbReference type="NCBI Taxonomy" id="2761500"/>
    <lineage>
        <taxon>Eukaryota</taxon>
        <taxon>Discoba</taxon>
        <taxon>Euglenozoa</taxon>
        <taxon>Kinetoplastea</taxon>
        <taxon>Metakinetoplastina</taxon>
        <taxon>Trypanosomatida</taxon>
        <taxon>Trypanosomatidae</taxon>
        <taxon>Leishmaniinae</taxon>
        <taxon>Porcisia</taxon>
    </lineage>
</organism>
<dbReference type="Proteomes" id="UP000674318">
    <property type="component" value="Chromosome 17"/>
</dbReference>
<feature type="domain" description="Protein kinase" evidence="8">
    <location>
        <begin position="525"/>
        <end position="1329"/>
    </location>
</feature>
<feature type="compositionally biased region" description="Polar residues" evidence="7">
    <location>
        <begin position="310"/>
        <end position="322"/>
    </location>
</feature>
<feature type="region of interest" description="Disordered" evidence="7">
    <location>
        <begin position="1218"/>
        <end position="1262"/>
    </location>
</feature>
<dbReference type="GO" id="GO:0004674">
    <property type="term" value="F:protein serine/threonine kinase activity"/>
    <property type="evidence" value="ECO:0007669"/>
    <property type="project" value="UniProtKB-KW"/>
</dbReference>
<evidence type="ECO:0000256" key="5">
    <source>
        <dbReference type="ARBA" id="ARBA00022840"/>
    </source>
</evidence>
<feature type="compositionally biased region" description="Low complexity" evidence="7">
    <location>
        <begin position="395"/>
        <end position="414"/>
    </location>
</feature>
<gene>
    <name evidence="9" type="ORF">JKF63_05458</name>
</gene>
<evidence type="ECO:0000256" key="3">
    <source>
        <dbReference type="ARBA" id="ARBA00022741"/>
    </source>
</evidence>
<feature type="region of interest" description="Disordered" evidence="7">
    <location>
        <begin position="350"/>
        <end position="422"/>
    </location>
</feature>
<keyword evidence="5 6" id="KW-0067">ATP-binding</keyword>
<keyword evidence="1" id="KW-0723">Serine/threonine-protein kinase</keyword>
<feature type="compositionally biased region" description="Pro residues" evidence="7">
    <location>
        <begin position="774"/>
        <end position="785"/>
    </location>
</feature>
<feature type="region of interest" description="Disordered" evidence="7">
    <location>
        <begin position="1156"/>
        <end position="1197"/>
    </location>
</feature>
<evidence type="ECO:0000256" key="2">
    <source>
        <dbReference type="ARBA" id="ARBA00022679"/>
    </source>
</evidence>
<evidence type="ECO:0000313" key="9">
    <source>
        <dbReference type="EMBL" id="KAG5508202.1"/>
    </source>
</evidence>
<feature type="compositionally biased region" description="Basic and acidic residues" evidence="7">
    <location>
        <begin position="1220"/>
        <end position="1229"/>
    </location>
</feature>
<sequence length="1568" mass="168316">MDGLTPVPSLAPGRAHKHGATSRTHTPAASGNCASWSPGRESGGHTGHVARSRSVAATATPLRDTDVVFNPLSKTPSAPSNERLPHSYTVSSTKPLSSVRMSDPRRANYSAPLHASGPAYHFLSSQESTPVRYKKPFVLDHGAARIIGEAAKSSGHCVQSPQRLSRRRYNASTSTAHGEDHIHNTSATSAKPRVSPELPRRPPELWSSDSTDDRLGSASLVNTTHRGSSCSSSSYTADRRSWSTPSTLPPTVIGITSREELPHRLDDAATHSPSTLLHKPHQQQQQQPLSMSPRTITPMASIMRDHATHPLSTLEPTPTVIPQSPEKGKSEEMLVSPRCCTLSPFVVEEQEQSSLAPRMRHSTKHSTTGTEERGSFGNRTSLRGSPANTFIPTVRSSSNSSSSDLSRRTSYSPSAPAHTNLELSMPRKLTMLPPPLPWPPREALHWIRNRLSVREQEEILTYDLVYYWGVNDSSTPPPPTHRAEEEVASISSLPTNGEETVSLTAPSFSSSYFPITPGMHIGFRYEVREVLGFGTFSVVVSAVDHAASPFSAERHCALKLIRLEVLYQNAAKAEWAIFEQLKECCAAISPSSASGSEEGAGSTPADHLIKASLHCNSSVGVPPTLPQLSTTDQRPLYTASVLTPRSRFEYRGYHVMVFPLLGFSVRDVMELRCEVKEANAHPAVSALSSTPPADASPAQAGNRAAATLPTEVVTSLLAQLVRALHFMHHCAHIVHGDIKPENIVFVDRSVTRDNSLSTSGHPAECSEAVNSQPPHHPPSLPPQLPPRYQTSFSWTSTADAFATPPNTNQSPRQSLGVPSLLRPNTAAHHPPLSLSTVATRRPNAFECVERRTTTEGGGGGGSSISTSSSAMPWLMAMRPPPRDNESAGGPDRGVTTGCCSQNLQHPGNKLVSSSQRHPSGGDLLDQCATSGALASLAGRSLCMTGSRTGALSTSPLSTPTDAGPIEGPEGGEAIDTGFGEAPPHGGGGGRGGSATLAARSGQDSRSGACGGGGGGEATSAVTSSIRLRLTYSLPYVMAASTATMTSSRSALIDFGHAHTIPPGTTGSAFPLQSPSYRCPEMALRLPYTTAIDMWSVGCVLYELRVGHALFPNTCDDTTMLQSAVQVLGMPDTFFLATVKSCWKKYKQHKASTVETAARVQNQAASPGTSPKSLQMSMDPPQLHKPRLAEGSEDAEQNDETLAVERCWRQFIHVLNNAAGHRREHDRRLEGQNQSSTPSVTERSPQCQRGAASHLANSGGGTTTWETPEQLALLQVMFPDGHVHRLDQSFSLTNNSDREQFAWVDFLLGCLYWDAEERLTATEARVHPYLASNFTPDRTAANTVTANVSAASSVADKMGAAGDAATSASGPLASTSRGVSVGEEPATIRTTHCSGLHYLSCHPFTSRLFQSAPETTNSPLSSPHGTCFTASDNARLLLAPLRMLSSAIVPFKLPSSKRTAPSARLWEEREQQQEVKTIHLQRVLCYDSAIDFDSTLQTPAGRLSLSPHYSPHHRPNPFDDDDDDRESYPLLLFSKGDQQSVSNIVSRTNSPVYDTLSETQIPLSNGEEP</sequence>
<feature type="region of interest" description="Disordered" evidence="7">
    <location>
        <begin position="1"/>
        <end position="102"/>
    </location>
</feature>
<dbReference type="SMART" id="SM00220">
    <property type="entry name" value="S_TKc"/>
    <property type="match status" value="1"/>
</dbReference>
<dbReference type="InterPro" id="IPR050494">
    <property type="entry name" value="Ser_Thr_dual-spec_kinase"/>
</dbReference>
<feature type="region of interest" description="Disordered" evidence="7">
    <location>
        <begin position="879"/>
        <end position="923"/>
    </location>
</feature>
<feature type="compositionally biased region" description="Polar residues" evidence="7">
    <location>
        <begin position="88"/>
        <end position="100"/>
    </location>
</feature>
<evidence type="ECO:0000256" key="4">
    <source>
        <dbReference type="ARBA" id="ARBA00022777"/>
    </source>
</evidence>
<feature type="compositionally biased region" description="Polar residues" evidence="7">
    <location>
        <begin position="1230"/>
        <end position="1246"/>
    </location>
</feature>
<keyword evidence="4" id="KW-0418">Kinase</keyword>
<dbReference type="SUPFAM" id="SSF56112">
    <property type="entry name" value="Protein kinase-like (PK-like)"/>
    <property type="match status" value="1"/>
</dbReference>
<proteinExistence type="predicted"/>
<dbReference type="KEGG" id="phet:94291493"/>
<feature type="compositionally biased region" description="Polar residues" evidence="7">
    <location>
        <begin position="897"/>
        <end position="917"/>
    </location>
</feature>
<feature type="compositionally biased region" description="Low complexity" evidence="7">
    <location>
        <begin position="961"/>
        <end position="983"/>
    </location>
</feature>
<feature type="region of interest" description="Disordered" evidence="7">
    <location>
        <begin position="152"/>
        <end position="252"/>
    </location>
</feature>
<feature type="region of interest" description="Disordered" evidence="7">
    <location>
        <begin position="310"/>
        <end position="334"/>
    </location>
</feature>
<evidence type="ECO:0000256" key="6">
    <source>
        <dbReference type="PROSITE-ProRule" id="PRU10141"/>
    </source>
</evidence>
<keyword evidence="2" id="KW-0808">Transferase</keyword>
<dbReference type="EMBL" id="JAFJZO010000017">
    <property type="protein sequence ID" value="KAG5508202.1"/>
    <property type="molecule type" value="Genomic_DNA"/>
</dbReference>
<evidence type="ECO:0000256" key="7">
    <source>
        <dbReference type="SAM" id="MobiDB-lite"/>
    </source>
</evidence>
<accession>A0A836ILG8</accession>
<feature type="region of interest" description="Disordered" evidence="7">
    <location>
        <begin position="683"/>
        <end position="702"/>
    </location>
</feature>
<comment type="caution">
    <text evidence="9">The sequence shown here is derived from an EMBL/GenBank/DDBJ whole genome shotgun (WGS) entry which is preliminary data.</text>
</comment>
<feature type="compositionally biased region" description="Polar residues" evidence="7">
    <location>
        <begin position="377"/>
        <end position="391"/>
    </location>
</feature>
<feature type="region of interest" description="Disordered" evidence="7">
    <location>
        <begin position="947"/>
        <end position="1016"/>
    </location>
</feature>
<feature type="compositionally biased region" description="Polar residues" evidence="7">
    <location>
        <begin position="947"/>
        <end position="960"/>
    </location>
</feature>
<dbReference type="PROSITE" id="PS00107">
    <property type="entry name" value="PROTEIN_KINASE_ATP"/>
    <property type="match status" value="1"/>
</dbReference>
<dbReference type="InterPro" id="IPR008271">
    <property type="entry name" value="Ser/Thr_kinase_AS"/>
</dbReference>
<evidence type="ECO:0000313" key="10">
    <source>
        <dbReference type="Proteomes" id="UP000674318"/>
    </source>
</evidence>
<dbReference type="PROSITE" id="PS50011">
    <property type="entry name" value="PROTEIN_KINASE_DOM"/>
    <property type="match status" value="1"/>
</dbReference>
<evidence type="ECO:0000259" key="8">
    <source>
        <dbReference type="PROSITE" id="PS50011"/>
    </source>
</evidence>
<keyword evidence="10" id="KW-1185">Reference proteome</keyword>
<dbReference type="RefSeq" id="XP_067758091.1">
    <property type="nucleotide sequence ID" value="XM_067901416.1"/>
</dbReference>
<feature type="region of interest" description="Disordered" evidence="7">
    <location>
        <begin position="270"/>
        <end position="291"/>
    </location>
</feature>
<feature type="compositionally biased region" description="Polar residues" evidence="7">
    <location>
        <begin position="21"/>
        <end position="35"/>
    </location>
</feature>
<evidence type="ECO:0000256" key="1">
    <source>
        <dbReference type="ARBA" id="ARBA00022527"/>
    </source>
</evidence>
<dbReference type="Gene3D" id="3.30.200.20">
    <property type="entry name" value="Phosphorylase Kinase, domain 1"/>
    <property type="match status" value="1"/>
</dbReference>
<dbReference type="Gene3D" id="1.10.510.10">
    <property type="entry name" value="Transferase(Phosphotransferase) domain 1"/>
    <property type="match status" value="2"/>
</dbReference>
<dbReference type="OrthoDB" id="437530at2759"/>
<keyword evidence="3 6" id="KW-0547">Nucleotide-binding</keyword>
<feature type="compositionally biased region" description="Polar residues" evidence="7">
    <location>
        <begin position="788"/>
        <end position="813"/>
    </location>
</feature>
<feature type="region of interest" description="Disordered" evidence="7">
    <location>
        <begin position="1502"/>
        <end position="1527"/>
    </location>
</feature>
<dbReference type="GO" id="GO:0005524">
    <property type="term" value="F:ATP binding"/>
    <property type="evidence" value="ECO:0007669"/>
    <property type="project" value="UniProtKB-UniRule"/>
</dbReference>
<dbReference type="InterPro" id="IPR000719">
    <property type="entry name" value="Prot_kinase_dom"/>
</dbReference>
<dbReference type="Pfam" id="PF00069">
    <property type="entry name" value="Pkinase"/>
    <property type="match status" value="1"/>
</dbReference>
<feature type="compositionally biased region" description="Polar residues" evidence="7">
    <location>
        <begin position="1156"/>
        <end position="1175"/>
    </location>
</feature>
<dbReference type="InterPro" id="IPR011009">
    <property type="entry name" value="Kinase-like_dom_sf"/>
</dbReference>
<dbReference type="PROSITE" id="PS00108">
    <property type="entry name" value="PROTEIN_KINASE_ST"/>
    <property type="match status" value="1"/>
</dbReference>